<dbReference type="KEGG" id="mfol:DXT68_14300"/>
<dbReference type="AlphaFoldDB" id="A0A0F0KJU4"/>
<comment type="caution">
    <text evidence="2">The sequence shown here is derived from an EMBL/GenBank/DDBJ whole genome shotgun (WGS) entry which is preliminary data.</text>
</comment>
<sequence length="112" mass="12229">MSEQFITAGSVDAAKREPFEVGEVQWVRRPGEGERDELSAGYWFITPEQTPGPMVVVAHADETIYIIEGRVRIEPEGSAAFEVSAGGSASMNKGVSATWTVLEPTVEFFVYS</sequence>
<name>A0A0F0KJU4_9MICO</name>
<dbReference type="RefSeq" id="WP_045254177.1">
    <property type="nucleotide sequence ID" value="NZ_CP031425.1"/>
</dbReference>
<dbReference type="Proteomes" id="UP000033572">
    <property type="component" value="Unassembled WGS sequence"/>
</dbReference>
<evidence type="ECO:0000313" key="2">
    <source>
        <dbReference type="EMBL" id="KJL21138.1"/>
    </source>
</evidence>
<organism evidence="2 3">
    <name type="scientific">Microbacterium foliorum</name>
    <dbReference type="NCBI Taxonomy" id="104336"/>
    <lineage>
        <taxon>Bacteria</taxon>
        <taxon>Bacillati</taxon>
        <taxon>Actinomycetota</taxon>
        <taxon>Actinomycetes</taxon>
        <taxon>Micrococcales</taxon>
        <taxon>Microbacteriaceae</taxon>
        <taxon>Microbacterium</taxon>
    </lineage>
</organism>
<accession>A0A0F0KJU4</accession>
<gene>
    <name evidence="2" type="ORF">RN50_01822</name>
</gene>
<evidence type="ECO:0000259" key="1">
    <source>
        <dbReference type="Pfam" id="PF05899"/>
    </source>
</evidence>
<protein>
    <recommendedName>
        <fullName evidence="1">(S)-ureidoglycine aminohydrolase cupin domain-containing protein</fullName>
    </recommendedName>
</protein>
<evidence type="ECO:0000313" key="3">
    <source>
        <dbReference type="Proteomes" id="UP000033572"/>
    </source>
</evidence>
<dbReference type="InterPro" id="IPR008579">
    <property type="entry name" value="UGlyAH_Cupin_dom"/>
</dbReference>
<dbReference type="SUPFAM" id="SSF51182">
    <property type="entry name" value="RmlC-like cupins"/>
    <property type="match status" value="1"/>
</dbReference>
<reference evidence="2 3" key="1">
    <citation type="submission" date="2015-02" db="EMBL/GenBank/DDBJ databases">
        <title>Draft genome sequences of ten Microbacterium spp. with emphasis on heavy metal contaminated environments.</title>
        <authorList>
            <person name="Corretto E."/>
        </authorList>
    </citation>
    <scope>NUCLEOTIDE SEQUENCE [LARGE SCALE GENOMIC DNA]</scope>
    <source>
        <strain evidence="2 3">DSM 12966</strain>
    </source>
</reference>
<proteinExistence type="predicted"/>
<dbReference type="PATRIC" id="fig|104336.4.peg.1862"/>
<dbReference type="InterPro" id="IPR014710">
    <property type="entry name" value="RmlC-like_jellyroll"/>
</dbReference>
<dbReference type="EMBL" id="JYIU01000041">
    <property type="protein sequence ID" value="KJL21138.1"/>
    <property type="molecule type" value="Genomic_DNA"/>
</dbReference>
<dbReference type="Pfam" id="PF05899">
    <property type="entry name" value="Cupin_3"/>
    <property type="match status" value="1"/>
</dbReference>
<dbReference type="Gene3D" id="2.60.120.10">
    <property type="entry name" value="Jelly Rolls"/>
    <property type="match status" value="1"/>
</dbReference>
<feature type="domain" description="(S)-ureidoglycine aminohydrolase cupin" evidence="1">
    <location>
        <begin position="42"/>
        <end position="106"/>
    </location>
</feature>
<dbReference type="GeneID" id="94445568"/>
<keyword evidence="3" id="KW-1185">Reference proteome</keyword>
<dbReference type="InterPro" id="IPR011051">
    <property type="entry name" value="RmlC_Cupin_sf"/>
</dbReference>